<gene>
    <name evidence="9" type="ORF">FY550_02445</name>
</gene>
<dbReference type="InterPro" id="IPR050297">
    <property type="entry name" value="LipidA_mod_glycosyltrf_83"/>
</dbReference>
<comment type="subcellular location">
    <subcellularLocation>
        <location evidence="1">Cell membrane</location>
        <topology evidence="1">Multi-pass membrane protein</topology>
    </subcellularLocation>
</comment>
<keyword evidence="5" id="KW-0812">Transmembrane</keyword>
<dbReference type="GO" id="GO:0009103">
    <property type="term" value="P:lipopolysaccharide biosynthetic process"/>
    <property type="evidence" value="ECO:0007669"/>
    <property type="project" value="TreeGrafter"/>
</dbReference>
<evidence type="ECO:0000256" key="3">
    <source>
        <dbReference type="ARBA" id="ARBA00022676"/>
    </source>
</evidence>
<evidence type="ECO:0000256" key="2">
    <source>
        <dbReference type="ARBA" id="ARBA00022475"/>
    </source>
</evidence>
<evidence type="ECO:0000259" key="8">
    <source>
        <dbReference type="Pfam" id="PF13231"/>
    </source>
</evidence>
<proteinExistence type="predicted"/>
<evidence type="ECO:0000313" key="10">
    <source>
        <dbReference type="Proteomes" id="UP000322553"/>
    </source>
</evidence>
<dbReference type="Proteomes" id="UP000322553">
    <property type="component" value="Chromosome"/>
</dbReference>
<sequence length="574" mass="63848">MQQLWAWCQRHPVLALLLPGLLLCGLGIGLRSPWPADEPRFALIAQEMLTTHQWLIPHRAGELYPDKPPIFMWAIAAGLWLTDNLRVAFLLPSLLGALATLAMTTDLARRLYSPKIALLTGLTLLVTVQFTLQARTAQIDMLVTAFITLGLYGALRHALTGPRPGWWYVACIAMGLGILTKGVGFLPLLLLPAWWWLGRRPGGGLTVIPLRWHQLLIGLLLLLATLAAWGVPMILYTSYSSDPTLAAYRDNILFKQTGQRYADSWHHLEPFWYYVIEVLPWAWLPPILALPWSLRGWKQRLGARDPRLWLPLSYVVLMVAFFSLSPGKRGVYMTPGIAMFVLSLAPLLPQLLEQRLLNRLAWGLGVLLGSLVALAGLLGALGLPALTRLAATQGFTPWSWWLTIGALTAVIAFWLPPRRGLVSLAVWLMMFWVLWSTWGYDVMDAARSERALMSTVYHHTGDAPLALIDFDEAQVLQARQPIVQFGDATPSDAQFVRMTAWLQTAPQQRWGLLTAGELEAHPCVSSDQVIQLTVPDRHDWRLLPGTAVADCPGDRDAAPLFQAPTTTPLGEGER</sequence>
<dbReference type="GO" id="GO:0010041">
    <property type="term" value="P:response to iron(III) ion"/>
    <property type="evidence" value="ECO:0007669"/>
    <property type="project" value="TreeGrafter"/>
</dbReference>
<dbReference type="GO" id="GO:0016763">
    <property type="term" value="F:pentosyltransferase activity"/>
    <property type="evidence" value="ECO:0007669"/>
    <property type="project" value="TreeGrafter"/>
</dbReference>
<dbReference type="KEGG" id="kuy:FY550_02445"/>
<dbReference type="GO" id="GO:0005886">
    <property type="term" value="C:plasma membrane"/>
    <property type="evidence" value="ECO:0007669"/>
    <property type="project" value="UniProtKB-SubCell"/>
</dbReference>
<keyword evidence="4 9" id="KW-0808">Transferase</keyword>
<organism evidence="9 10">
    <name type="scientific">Kushneria phosphatilytica</name>
    <dbReference type="NCBI Taxonomy" id="657387"/>
    <lineage>
        <taxon>Bacteria</taxon>
        <taxon>Pseudomonadati</taxon>
        <taxon>Pseudomonadota</taxon>
        <taxon>Gammaproteobacteria</taxon>
        <taxon>Oceanospirillales</taxon>
        <taxon>Halomonadaceae</taxon>
        <taxon>Kushneria</taxon>
    </lineage>
</organism>
<keyword evidence="7" id="KW-0472">Membrane</keyword>
<keyword evidence="2" id="KW-1003">Cell membrane</keyword>
<keyword evidence="3" id="KW-0328">Glycosyltransferase</keyword>
<dbReference type="EMBL" id="CP043420">
    <property type="protein sequence ID" value="QEL12685.1"/>
    <property type="molecule type" value="Genomic_DNA"/>
</dbReference>
<dbReference type="AlphaFoldDB" id="A0A1S1NRZ4"/>
<name>A0A1S1NRZ4_9GAMM</name>
<evidence type="ECO:0000313" key="9">
    <source>
        <dbReference type="EMBL" id="QEL12685.1"/>
    </source>
</evidence>
<protein>
    <submittedName>
        <fullName evidence="9">Phospholipid carrier-dependent glycosyltransferase</fullName>
    </submittedName>
</protein>
<dbReference type="OrthoDB" id="9775035at2"/>
<dbReference type="Pfam" id="PF13231">
    <property type="entry name" value="PMT_2"/>
    <property type="match status" value="1"/>
</dbReference>
<reference evidence="9 10" key="1">
    <citation type="submission" date="2019-08" db="EMBL/GenBank/DDBJ databases">
        <title>Complete genome sequence of Kushneria sp. YCWA18, a halophilic phosphate-solubilizing bacterium isolated from Daqiao saltern in China.</title>
        <authorList>
            <person name="Du G.-X."/>
            <person name="Qu L.-Y."/>
        </authorList>
    </citation>
    <scope>NUCLEOTIDE SEQUENCE [LARGE SCALE GENOMIC DNA]</scope>
    <source>
        <strain evidence="9 10">YCWA18</strain>
    </source>
</reference>
<feature type="domain" description="Glycosyltransferase RgtA/B/C/D-like" evidence="8">
    <location>
        <begin position="66"/>
        <end position="213"/>
    </location>
</feature>
<dbReference type="InterPro" id="IPR038731">
    <property type="entry name" value="RgtA/B/C-like"/>
</dbReference>
<dbReference type="PANTHER" id="PTHR33908">
    <property type="entry name" value="MANNOSYLTRANSFERASE YKCB-RELATED"/>
    <property type="match status" value="1"/>
</dbReference>
<evidence type="ECO:0000256" key="7">
    <source>
        <dbReference type="ARBA" id="ARBA00023136"/>
    </source>
</evidence>
<accession>A0A1S1NRZ4</accession>
<evidence type="ECO:0000256" key="6">
    <source>
        <dbReference type="ARBA" id="ARBA00022989"/>
    </source>
</evidence>
<dbReference type="STRING" id="657387.BH688_15505"/>
<evidence type="ECO:0000256" key="1">
    <source>
        <dbReference type="ARBA" id="ARBA00004651"/>
    </source>
</evidence>
<evidence type="ECO:0000256" key="4">
    <source>
        <dbReference type="ARBA" id="ARBA00022679"/>
    </source>
</evidence>
<dbReference type="PANTHER" id="PTHR33908:SF3">
    <property type="entry name" value="UNDECAPRENYL PHOSPHATE-ALPHA-4-AMINO-4-DEOXY-L-ARABINOSE ARABINOSYL TRANSFERASE"/>
    <property type="match status" value="1"/>
</dbReference>
<evidence type="ECO:0000256" key="5">
    <source>
        <dbReference type="ARBA" id="ARBA00022692"/>
    </source>
</evidence>
<keyword evidence="6" id="KW-1133">Transmembrane helix</keyword>
<keyword evidence="10" id="KW-1185">Reference proteome</keyword>